<gene>
    <name evidence="1" type="ORF">LEA_10025</name>
</gene>
<feature type="non-terminal residue" evidence="1">
    <location>
        <position position="1"/>
    </location>
</feature>
<organism evidence="1">
    <name type="scientific">human gut metagenome</name>
    <dbReference type="NCBI Taxonomy" id="408170"/>
    <lineage>
        <taxon>unclassified sequences</taxon>
        <taxon>metagenomes</taxon>
        <taxon>organismal metagenomes</taxon>
    </lineage>
</organism>
<reference evidence="1" key="1">
    <citation type="journal article" date="2013" name="Environ. Microbiol.">
        <title>Microbiota from the distal guts of lean and obese adolescents exhibit partial functional redundancy besides clear differences in community structure.</title>
        <authorList>
            <person name="Ferrer M."/>
            <person name="Ruiz A."/>
            <person name="Lanza F."/>
            <person name="Haange S.B."/>
            <person name="Oberbach A."/>
            <person name="Till H."/>
            <person name="Bargiela R."/>
            <person name="Campoy C."/>
            <person name="Segura M.T."/>
            <person name="Richter M."/>
            <person name="von Bergen M."/>
            <person name="Seifert J."/>
            <person name="Suarez A."/>
        </authorList>
    </citation>
    <scope>NUCLEOTIDE SEQUENCE</scope>
</reference>
<dbReference type="Gene3D" id="1.20.1440.20">
    <property type="entry name" value="LemA-like domain"/>
    <property type="match status" value="1"/>
</dbReference>
<dbReference type="EMBL" id="AJWY01006737">
    <property type="protein sequence ID" value="EKC66005.1"/>
    <property type="molecule type" value="Genomic_DNA"/>
</dbReference>
<proteinExistence type="predicted"/>
<protein>
    <submittedName>
        <fullName evidence="1">Uncharacterized protein</fullName>
    </submittedName>
</protein>
<dbReference type="AlphaFoldDB" id="K1TIB2"/>
<comment type="caution">
    <text evidence="1">The sequence shown here is derived from an EMBL/GenBank/DDBJ whole genome shotgun (WGS) entry which is preliminary data.</text>
</comment>
<name>K1TIB2_9ZZZZ</name>
<sequence>SEVDKHGNSIQGDFTTLTDTAANLMRACQKVLGEADSNCTTVADLLAQWQDTAIAPAAQYAVIHQLDNAVDAMYTAAKAKATDDTLDQINSLDASYVSTQSILQREIAQNYTTAAQSYNTMASGFPANVIGTLWGAGQVELYAAQ</sequence>
<dbReference type="InterPro" id="IPR023353">
    <property type="entry name" value="LemA-like_dom_sf"/>
</dbReference>
<dbReference type="SUPFAM" id="SSF140478">
    <property type="entry name" value="LemA-like"/>
    <property type="match status" value="1"/>
</dbReference>
<evidence type="ECO:0000313" key="1">
    <source>
        <dbReference type="EMBL" id="EKC66005.1"/>
    </source>
</evidence>
<accession>K1TIB2</accession>